<evidence type="ECO:0000313" key="1">
    <source>
        <dbReference type="EMBL" id="CAD7289534.1"/>
    </source>
</evidence>
<evidence type="ECO:0008006" key="3">
    <source>
        <dbReference type="Google" id="ProtNLM"/>
    </source>
</evidence>
<comment type="caution">
    <text evidence="1">The sequence shown here is derived from an EMBL/GenBank/DDBJ whole genome shotgun (WGS) entry which is preliminary data.</text>
</comment>
<dbReference type="Proteomes" id="UP000789803">
    <property type="component" value="Unassembled WGS sequence"/>
</dbReference>
<accession>A0ABM8Q971</accession>
<gene>
    <name evidence="1" type="ORF">LMG7974_01611</name>
</gene>
<evidence type="ECO:0000313" key="2">
    <source>
        <dbReference type="Proteomes" id="UP000789803"/>
    </source>
</evidence>
<organism evidence="1 2">
    <name type="scientific">Campylobacter majalis</name>
    <dbReference type="NCBI Taxonomy" id="2790656"/>
    <lineage>
        <taxon>Bacteria</taxon>
        <taxon>Pseudomonadati</taxon>
        <taxon>Campylobacterota</taxon>
        <taxon>Epsilonproteobacteria</taxon>
        <taxon>Campylobacterales</taxon>
        <taxon>Campylobacteraceae</taxon>
        <taxon>Campylobacter</taxon>
    </lineage>
</organism>
<name>A0ABM8Q971_9BACT</name>
<protein>
    <recommendedName>
        <fullName evidence="3">Periplasmic protein</fullName>
    </recommendedName>
</protein>
<keyword evidence="2" id="KW-1185">Reference proteome</keyword>
<dbReference type="RefSeq" id="WP_229933390.1">
    <property type="nucleotide sequence ID" value="NZ_CAJHOF010000017.1"/>
</dbReference>
<reference evidence="1 2" key="1">
    <citation type="submission" date="2020-11" db="EMBL/GenBank/DDBJ databases">
        <authorList>
            <person name="Peeters C."/>
        </authorList>
    </citation>
    <scope>NUCLEOTIDE SEQUENCE [LARGE SCALE GENOMIC DNA]</scope>
    <source>
        <strain evidence="1 2">LMG 7974</strain>
    </source>
</reference>
<dbReference type="EMBL" id="CAJHOF010000017">
    <property type="protein sequence ID" value="CAD7289534.1"/>
    <property type="molecule type" value="Genomic_DNA"/>
</dbReference>
<sequence length="254" mass="28984">MKKIIFFVSFLVICLNANNLYDEPNPASFKNGFNAGINSVAFQAKIDGFYPQIINITKPYVVAVEIKNMSLDEALFLQIIANREGFDTHLTTQYVTFGEYQREIDAKKIVNKIKADYKIKSSEIKILKDKKQIITYPFLFSDFYTELLKEAKANGVIESFKIIEVKPQVVKKPAIKSVKKQTEKTKTISFKNSKAMSYSLSNNDESNSKNLNDNELKSGKYTYEKIITTKQGEKFVKVKGENLYFSILDVVIGE</sequence>
<proteinExistence type="predicted"/>